<reference evidence="1" key="1">
    <citation type="submission" date="2023-04" db="EMBL/GenBank/DDBJ databases">
        <authorList>
            <person name="Vijverberg K."/>
            <person name="Xiong W."/>
            <person name="Schranz E."/>
        </authorList>
    </citation>
    <scope>NUCLEOTIDE SEQUENCE</scope>
</reference>
<keyword evidence="2" id="KW-1185">Reference proteome</keyword>
<protein>
    <submittedName>
        <fullName evidence="1">Uncharacterized protein</fullName>
    </submittedName>
</protein>
<dbReference type="EMBL" id="OX465077">
    <property type="protein sequence ID" value="CAI9269147.1"/>
    <property type="molecule type" value="Genomic_DNA"/>
</dbReference>
<dbReference type="AlphaFoldDB" id="A0AA35YC13"/>
<organism evidence="1 2">
    <name type="scientific">Lactuca saligna</name>
    <name type="common">Willowleaf lettuce</name>
    <dbReference type="NCBI Taxonomy" id="75948"/>
    <lineage>
        <taxon>Eukaryota</taxon>
        <taxon>Viridiplantae</taxon>
        <taxon>Streptophyta</taxon>
        <taxon>Embryophyta</taxon>
        <taxon>Tracheophyta</taxon>
        <taxon>Spermatophyta</taxon>
        <taxon>Magnoliopsida</taxon>
        <taxon>eudicotyledons</taxon>
        <taxon>Gunneridae</taxon>
        <taxon>Pentapetalae</taxon>
        <taxon>asterids</taxon>
        <taxon>campanulids</taxon>
        <taxon>Asterales</taxon>
        <taxon>Asteraceae</taxon>
        <taxon>Cichorioideae</taxon>
        <taxon>Cichorieae</taxon>
        <taxon>Lactucinae</taxon>
        <taxon>Lactuca</taxon>
    </lineage>
</organism>
<proteinExistence type="predicted"/>
<accession>A0AA35YC13</accession>
<evidence type="ECO:0000313" key="2">
    <source>
        <dbReference type="Proteomes" id="UP001177003"/>
    </source>
</evidence>
<name>A0AA35YC13_LACSI</name>
<sequence length="102" mass="11690">MENEVIDMFDNFEEELHTTEMERREDEPLLQFPKSQFDDVVPITQDDGVAETQDVVPETQFDIEYANLEDQSNVVGGIVIDVLDVLVIRGKLKPRKPSGRII</sequence>
<gene>
    <name evidence="1" type="ORF">LSALG_LOCUS9534</name>
</gene>
<dbReference type="Proteomes" id="UP001177003">
    <property type="component" value="Chromosome 1"/>
</dbReference>
<evidence type="ECO:0000313" key="1">
    <source>
        <dbReference type="EMBL" id="CAI9269147.1"/>
    </source>
</evidence>